<evidence type="ECO:0000313" key="12">
    <source>
        <dbReference type="Proteomes" id="UP001259982"/>
    </source>
</evidence>
<evidence type="ECO:0000256" key="8">
    <source>
        <dbReference type="ARBA" id="ARBA00038436"/>
    </source>
</evidence>
<feature type="transmembrane region" description="Helical" evidence="9">
    <location>
        <begin position="137"/>
        <end position="157"/>
    </location>
</feature>
<keyword evidence="4 9" id="KW-0997">Cell inner membrane</keyword>
<evidence type="ECO:0000313" key="11">
    <source>
        <dbReference type="EMBL" id="MDT0617834.1"/>
    </source>
</evidence>
<comment type="function">
    <text evidence="9">Part of the tripartite ATP-independent periplasmic (TRAP) transport system.</text>
</comment>
<keyword evidence="2 9" id="KW-0813">Transport</keyword>
<evidence type="ECO:0000256" key="5">
    <source>
        <dbReference type="ARBA" id="ARBA00022692"/>
    </source>
</evidence>
<keyword evidence="5 9" id="KW-0812">Transmembrane</keyword>
<keyword evidence="3" id="KW-1003">Cell membrane</keyword>
<comment type="subunit">
    <text evidence="9">The complex comprises the extracytoplasmic solute receptor protein and the two transmembrane proteins.</text>
</comment>
<evidence type="ECO:0000256" key="7">
    <source>
        <dbReference type="ARBA" id="ARBA00023136"/>
    </source>
</evidence>
<feature type="transmembrane region" description="Helical" evidence="9">
    <location>
        <begin position="57"/>
        <end position="75"/>
    </location>
</feature>
<feature type="domain" description="Tripartite ATP-independent periplasmic transporters DctQ component" evidence="10">
    <location>
        <begin position="33"/>
        <end position="164"/>
    </location>
</feature>
<keyword evidence="12" id="KW-1185">Reference proteome</keyword>
<comment type="subcellular location">
    <subcellularLocation>
        <location evidence="1 9">Cell inner membrane</location>
        <topology evidence="1 9">Multi-pass membrane protein</topology>
    </subcellularLocation>
</comment>
<feature type="transmembrane region" description="Helical" evidence="9">
    <location>
        <begin position="21"/>
        <end position="42"/>
    </location>
</feature>
<evidence type="ECO:0000256" key="3">
    <source>
        <dbReference type="ARBA" id="ARBA00022475"/>
    </source>
</evidence>
<protein>
    <recommendedName>
        <fullName evidence="9">TRAP transporter small permease protein</fullName>
    </recommendedName>
</protein>
<comment type="caution">
    <text evidence="11">The sequence shown here is derived from an EMBL/GenBank/DDBJ whole genome shotgun (WGS) entry which is preliminary data.</text>
</comment>
<organism evidence="11 12">
    <name type="scientific">Spectribacter acetivorans</name>
    <dbReference type="NCBI Taxonomy" id="3075603"/>
    <lineage>
        <taxon>Bacteria</taxon>
        <taxon>Pseudomonadati</taxon>
        <taxon>Pseudomonadota</taxon>
        <taxon>Gammaproteobacteria</taxon>
        <taxon>Salinisphaerales</taxon>
        <taxon>Salinisphaeraceae</taxon>
        <taxon>Spectribacter</taxon>
    </lineage>
</organism>
<keyword evidence="7 9" id="KW-0472">Membrane</keyword>
<comment type="similarity">
    <text evidence="8 9">Belongs to the TRAP transporter small permease family.</text>
</comment>
<evidence type="ECO:0000256" key="2">
    <source>
        <dbReference type="ARBA" id="ARBA00022448"/>
    </source>
</evidence>
<accession>A0ABU3B6E1</accession>
<dbReference type="PANTHER" id="PTHR35011">
    <property type="entry name" value="2,3-DIKETO-L-GULONATE TRAP TRANSPORTER SMALL PERMEASE PROTEIN YIAM"/>
    <property type="match status" value="1"/>
</dbReference>
<dbReference type="EMBL" id="JAVRHY010000003">
    <property type="protein sequence ID" value="MDT0617834.1"/>
    <property type="molecule type" value="Genomic_DNA"/>
</dbReference>
<evidence type="ECO:0000256" key="1">
    <source>
        <dbReference type="ARBA" id="ARBA00004429"/>
    </source>
</evidence>
<evidence type="ECO:0000256" key="9">
    <source>
        <dbReference type="RuleBase" id="RU369079"/>
    </source>
</evidence>
<dbReference type="Proteomes" id="UP001259982">
    <property type="component" value="Unassembled WGS sequence"/>
</dbReference>
<dbReference type="Pfam" id="PF04290">
    <property type="entry name" value="DctQ"/>
    <property type="match status" value="1"/>
</dbReference>
<keyword evidence="6 9" id="KW-1133">Transmembrane helix</keyword>
<evidence type="ECO:0000256" key="4">
    <source>
        <dbReference type="ARBA" id="ARBA00022519"/>
    </source>
</evidence>
<dbReference type="InterPro" id="IPR055348">
    <property type="entry name" value="DctQ"/>
</dbReference>
<dbReference type="PANTHER" id="PTHR35011:SF2">
    <property type="entry name" value="2,3-DIKETO-L-GULONATE TRAP TRANSPORTER SMALL PERMEASE PROTEIN YIAM"/>
    <property type="match status" value="1"/>
</dbReference>
<reference evidence="11 12" key="1">
    <citation type="submission" date="2023-09" db="EMBL/GenBank/DDBJ databases">
        <authorList>
            <person name="Rey-Velasco X."/>
        </authorList>
    </citation>
    <scope>NUCLEOTIDE SEQUENCE [LARGE SCALE GENOMIC DNA]</scope>
    <source>
        <strain evidence="11 12">P385</strain>
    </source>
</reference>
<dbReference type="RefSeq" id="WP_311657746.1">
    <property type="nucleotide sequence ID" value="NZ_JAVRHY010000003.1"/>
</dbReference>
<sequence length="188" mass="20458">MTTSARGFAPLRLLDRAVERLEQGILVGGILAMALLNIANVISRNLLGGSMSFAEEANQGLIVLVTFMGLGYGVRRARHIRMSAFYDQLGGRARKTLMVVIAAGTAVLLLMLAWFAVAHVQQLYQSGTVTPALRVPLFLIQLSVPIGLLLGAVQYLLTVWRNLTTEGTWLSFTEPDVYHEAEPESASC</sequence>
<feature type="transmembrane region" description="Helical" evidence="9">
    <location>
        <begin position="96"/>
        <end position="117"/>
    </location>
</feature>
<name>A0ABU3B6E1_9GAMM</name>
<evidence type="ECO:0000259" key="10">
    <source>
        <dbReference type="Pfam" id="PF04290"/>
    </source>
</evidence>
<gene>
    <name evidence="11" type="ORF">RM531_05070</name>
</gene>
<evidence type="ECO:0000256" key="6">
    <source>
        <dbReference type="ARBA" id="ARBA00022989"/>
    </source>
</evidence>
<dbReference type="InterPro" id="IPR007387">
    <property type="entry name" value="TRAP_DctQ"/>
</dbReference>
<proteinExistence type="inferred from homology"/>